<dbReference type="EMBL" id="AYCK01021721">
    <property type="status" value="NOT_ANNOTATED_CDS"/>
    <property type="molecule type" value="Genomic_DNA"/>
</dbReference>
<evidence type="ECO:0000256" key="1">
    <source>
        <dbReference type="ARBA" id="ARBA00022729"/>
    </source>
</evidence>
<dbReference type="PANTHER" id="PTHR11481:SF64">
    <property type="entry name" value="FC RECEPTOR-LIKE PROTEIN 4"/>
    <property type="match status" value="1"/>
</dbReference>
<dbReference type="OMA" id="CYAMISI"/>
<dbReference type="Proteomes" id="UP000028760">
    <property type="component" value="Unassembled WGS sequence"/>
</dbReference>
<keyword evidence="3" id="KW-0812">Transmembrane</keyword>
<dbReference type="STRING" id="48698.ENSPFOP00000031188"/>
<dbReference type="Gene3D" id="2.60.40.10">
    <property type="entry name" value="Immunoglobulins"/>
    <property type="match status" value="2"/>
</dbReference>
<dbReference type="InterPro" id="IPR013783">
    <property type="entry name" value="Ig-like_fold"/>
</dbReference>
<dbReference type="AlphaFoldDB" id="A0A096MIE7"/>
<dbReference type="GO" id="GO:0009897">
    <property type="term" value="C:external side of plasma membrane"/>
    <property type="evidence" value="ECO:0007669"/>
    <property type="project" value="TreeGrafter"/>
</dbReference>
<dbReference type="GO" id="GO:0004888">
    <property type="term" value="F:transmembrane signaling receptor activity"/>
    <property type="evidence" value="ECO:0007669"/>
    <property type="project" value="TreeGrafter"/>
</dbReference>
<dbReference type="PROSITE" id="PS50835">
    <property type="entry name" value="IG_LIKE"/>
    <property type="match status" value="2"/>
</dbReference>
<keyword evidence="2" id="KW-1015">Disulfide bond</keyword>
<dbReference type="SUPFAM" id="SSF48726">
    <property type="entry name" value="Immunoglobulin"/>
    <property type="match status" value="2"/>
</dbReference>
<keyword evidence="3" id="KW-1133">Transmembrane helix</keyword>
<dbReference type="InterPro" id="IPR007110">
    <property type="entry name" value="Ig-like_dom"/>
</dbReference>
<dbReference type="GO" id="GO:0006955">
    <property type="term" value="P:immune response"/>
    <property type="evidence" value="ECO:0007669"/>
    <property type="project" value="TreeGrafter"/>
</dbReference>
<protein>
    <recommendedName>
        <fullName evidence="4">Ig-like domain-containing protein</fullName>
    </recommendedName>
</protein>
<evidence type="ECO:0000313" key="5">
    <source>
        <dbReference type="Ensembl" id="ENSPFOP00000031188.1"/>
    </source>
</evidence>
<dbReference type="SMART" id="SM00409">
    <property type="entry name" value="IG"/>
    <property type="match status" value="2"/>
</dbReference>
<keyword evidence="1" id="KW-0732">Signal</keyword>
<feature type="transmembrane region" description="Helical" evidence="3">
    <location>
        <begin position="181"/>
        <end position="207"/>
    </location>
</feature>
<evidence type="ECO:0000313" key="6">
    <source>
        <dbReference type="Proteomes" id="UP000028760"/>
    </source>
</evidence>
<reference evidence="5" key="3">
    <citation type="submission" date="2025-09" db="UniProtKB">
        <authorList>
            <consortium name="Ensembl"/>
        </authorList>
    </citation>
    <scope>IDENTIFICATION</scope>
</reference>
<dbReference type="GO" id="GO:0007166">
    <property type="term" value="P:cell surface receptor signaling pathway"/>
    <property type="evidence" value="ECO:0007669"/>
    <property type="project" value="TreeGrafter"/>
</dbReference>
<keyword evidence="3" id="KW-0472">Membrane</keyword>
<accession>A0A096MIE7</accession>
<proteinExistence type="predicted"/>
<dbReference type="InterPro" id="IPR003599">
    <property type="entry name" value="Ig_sub"/>
</dbReference>
<sequence>SVSIKPTVTLKSNWSQIFRGETVTLRCEIIEGEGVWWWAYEWRTTNRNSPASNELKVNAADRDTFSCRGRGYYKFTQWTNYSLTVSANKPLAKLTASDTIIPAGGSVTLTCSVSGSDGWKFDLLRRETESHTDQFIRTTDPDGVFIVSDEGVYSCRGGRGDPVFYTETSDEVTVSSPFNSLFPAILIVGPVVGIVLIILFILLILLWRCRRSKGETFF</sequence>
<dbReference type="InterPro" id="IPR036179">
    <property type="entry name" value="Ig-like_dom_sf"/>
</dbReference>
<reference evidence="5" key="2">
    <citation type="submission" date="2025-08" db="UniProtKB">
        <authorList>
            <consortium name="Ensembl"/>
        </authorList>
    </citation>
    <scope>IDENTIFICATION</scope>
</reference>
<evidence type="ECO:0000256" key="2">
    <source>
        <dbReference type="ARBA" id="ARBA00023157"/>
    </source>
</evidence>
<dbReference type="GeneTree" id="ENSGT01030000235219"/>
<evidence type="ECO:0000256" key="3">
    <source>
        <dbReference type="SAM" id="Phobius"/>
    </source>
</evidence>
<reference evidence="6" key="1">
    <citation type="submission" date="2013-10" db="EMBL/GenBank/DDBJ databases">
        <authorList>
            <person name="Schartl M."/>
            <person name="Warren W."/>
        </authorList>
    </citation>
    <scope>NUCLEOTIDE SEQUENCE [LARGE SCALE GENOMIC DNA]</scope>
    <source>
        <strain evidence="6">female</strain>
    </source>
</reference>
<dbReference type="Ensembl" id="ENSPFOT00000027887.1">
    <property type="protein sequence ID" value="ENSPFOP00000031188.1"/>
    <property type="gene ID" value="ENSPFOG00000024269.1"/>
</dbReference>
<organism evidence="5 6">
    <name type="scientific">Poecilia formosa</name>
    <name type="common">Amazon molly</name>
    <name type="synonym">Limia formosa</name>
    <dbReference type="NCBI Taxonomy" id="48698"/>
    <lineage>
        <taxon>Eukaryota</taxon>
        <taxon>Metazoa</taxon>
        <taxon>Chordata</taxon>
        <taxon>Craniata</taxon>
        <taxon>Vertebrata</taxon>
        <taxon>Euteleostomi</taxon>
        <taxon>Actinopterygii</taxon>
        <taxon>Neopterygii</taxon>
        <taxon>Teleostei</taxon>
        <taxon>Neoteleostei</taxon>
        <taxon>Acanthomorphata</taxon>
        <taxon>Ovalentaria</taxon>
        <taxon>Atherinomorphae</taxon>
        <taxon>Cyprinodontiformes</taxon>
        <taxon>Poeciliidae</taxon>
        <taxon>Poeciliinae</taxon>
        <taxon>Poecilia</taxon>
    </lineage>
</organism>
<dbReference type="EMBL" id="AYCK01021722">
    <property type="status" value="NOT_ANNOTATED_CDS"/>
    <property type="molecule type" value="Genomic_DNA"/>
</dbReference>
<dbReference type="InterPro" id="IPR050488">
    <property type="entry name" value="Ig_Fc_receptor"/>
</dbReference>
<keyword evidence="6" id="KW-1185">Reference proteome</keyword>
<name>A0A096MIE7_POEFO</name>
<dbReference type="PANTHER" id="PTHR11481">
    <property type="entry name" value="IMMUNOGLOBULIN FC RECEPTOR"/>
    <property type="match status" value="1"/>
</dbReference>
<feature type="domain" description="Ig-like" evidence="4">
    <location>
        <begin position="6"/>
        <end position="86"/>
    </location>
</feature>
<evidence type="ECO:0000259" key="4">
    <source>
        <dbReference type="PROSITE" id="PS50835"/>
    </source>
</evidence>
<feature type="domain" description="Ig-like" evidence="4">
    <location>
        <begin position="90"/>
        <end position="175"/>
    </location>
</feature>